<proteinExistence type="predicted"/>
<organism evidence="1 2">
    <name type="scientific">Eumeta variegata</name>
    <name type="common">Bagworm moth</name>
    <name type="synonym">Eumeta japonica</name>
    <dbReference type="NCBI Taxonomy" id="151549"/>
    <lineage>
        <taxon>Eukaryota</taxon>
        <taxon>Metazoa</taxon>
        <taxon>Ecdysozoa</taxon>
        <taxon>Arthropoda</taxon>
        <taxon>Hexapoda</taxon>
        <taxon>Insecta</taxon>
        <taxon>Pterygota</taxon>
        <taxon>Neoptera</taxon>
        <taxon>Endopterygota</taxon>
        <taxon>Lepidoptera</taxon>
        <taxon>Glossata</taxon>
        <taxon>Ditrysia</taxon>
        <taxon>Tineoidea</taxon>
        <taxon>Psychidae</taxon>
        <taxon>Oiketicinae</taxon>
        <taxon>Eumeta</taxon>
    </lineage>
</organism>
<keyword evidence="2" id="KW-1185">Reference proteome</keyword>
<comment type="caution">
    <text evidence="1">The sequence shown here is derived from an EMBL/GenBank/DDBJ whole genome shotgun (WGS) entry which is preliminary data.</text>
</comment>
<dbReference type="EMBL" id="BGZK01000925">
    <property type="protein sequence ID" value="GBP65315.1"/>
    <property type="molecule type" value="Genomic_DNA"/>
</dbReference>
<accession>A0A4C1XSX9</accession>
<evidence type="ECO:0000313" key="2">
    <source>
        <dbReference type="Proteomes" id="UP000299102"/>
    </source>
</evidence>
<gene>
    <name evidence="1" type="ORF">EVAR_48021_1</name>
</gene>
<name>A0A4C1XSX9_EUMVA</name>
<reference evidence="1 2" key="1">
    <citation type="journal article" date="2019" name="Commun. Biol.">
        <title>The bagworm genome reveals a unique fibroin gene that provides high tensile strength.</title>
        <authorList>
            <person name="Kono N."/>
            <person name="Nakamura H."/>
            <person name="Ohtoshi R."/>
            <person name="Tomita M."/>
            <person name="Numata K."/>
            <person name="Arakawa K."/>
        </authorList>
    </citation>
    <scope>NUCLEOTIDE SEQUENCE [LARGE SCALE GENOMIC DNA]</scope>
</reference>
<dbReference type="Proteomes" id="UP000299102">
    <property type="component" value="Unassembled WGS sequence"/>
</dbReference>
<protein>
    <submittedName>
        <fullName evidence="1">Uncharacterized protein</fullName>
    </submittedName>
</protein>
<dbReference type="AlphaFoldDB" id="A0A4C1XSX9"/>
<evidence type="ECO:0000313" key="1">
    <source>
        <dbReference type="EMBL" id="GBP65315.1"/>
    </source>
</evidence>
<sequence>MRTKECVKRRKNEIRDYDRRFSDDSWSNQKVCWHMVRKTRNNSRTSCIHVIRDDDGHLLNEENNMKERRKNYFESVFACEYTVADGNVTVIEYMIDRKFKKLPDMIVSSEMLMGGGGIEASLLCKLFKK</sequence>
<dbReference type="OrthoDB" id="425681at2759"/>